<dbReference type="PANTHER" id="PTHR11804:SF83">
    <property type="entry name" value="LD37516P"/>
    <property type="match status" value="1"/>
</dbReference>
<dbReference type="EMBL" id="JAMZMK010004265">
    <property type="protein sequence ID" value="KAI7754167.1"/>
    <property type="molecule type" value="Genomic_DNA"/>
</dbReference>
<keyword evidence="4" id="KW-1185">Reference proteome</keyword>
<dbReference type="Gene3D" id="1.10.1370.40">
    <property type="match status" value="1"/>
</dbReference>
<sequence length="159" mass="17859">MSVAITSLTSLIRCSTPKPLLTSHSLPLRSSSFHFRLRPSPPPLRRSSVATFFSDQPQPPPSTITEDNNPLLQDFNFPPFDVIDASHVRPGMRALLNKLDDDLEELEKTVEPSWSKLVEPLERIVDRLSVVWGAINHLKAVKDTPELRSAIEEIQDILS</sequence>
<accession>A0AAD5GSW9</accession>
<reference evidence="3" key="1">
    <citation type="submission" date="2022-06" db="EMBL/GenBank/DDBJ databases">
        <title>Uncovering the hologenomic basis of an extraordinary plant invasion.</title>
        <authorList>
            <person name="Bieker V.C."/>
            <person name="Martin M.D."/>
            <person name="Gilbert T."/>
            <person name="Hodgins K."/>
            <person name="Battlay P."/>
            <person name="Petersen B."/>
            <person name="Wilson J."/>
        </authorList>
    </citation>
    <scope>NUCLEOTIDE SEQUENCE</scope>
    <source>
        <strain evidence="3">AA19_3_7</strain>
        <tissue evidence="3">Leaf</tissue>
    </source>
</reference>
<gene>
    <name evidence="3" type="ORF">M8C21_005113</name>
</gene>
<comment type="caution">
    <text evidence="3">The sequence shown here is derived from an EMBL/GenBank/DDBJ whole genome shotgun (WGS) entry which is preliminary data.</text>
</comment>
<name>A0AAD5GSW9_AMBAR</name>
<evidence type="ECO:0000313" key="3">
    <source>
        <dbReference type="EMBL" id="KAI7754167.1"/>
    </source>
</evidence>
<dbReference type="PANTHER" id="PTHR11804">
    <property type="entry name" value="PROTEASE M3 THIMET OLIGOPEPTIDASE-RELATED"/>
    <property type="match status" value="1"/>
</dbReference>
<proteinExistence type="predicted"/>
<feature type="domain" description="Oligopeptidase A N-terminal" evidence="2">
    <location>
        <begin position="92"/>
        <end position="156"/>
    </location>
</feature>
<feature type="region of interest" description="Disordered" evidence="1">
    <location>
        <begin position="46"/>
        <end position="67"/>
    </location>
</feature>
<dbReference type="AlphaFoldDB" id="A0AAD5GSW9"/>
<evidence type="ECO:0000313" key="4">
    <source>
        <dbReference type="Proteomes" id="UP001206925"/>
    </source>
</evidence>
<dbReference type="GO" id="GO:0006518">
    <property type="term" value="P:peptide metabolic process"/>
    <property type="evidence" value="ECO:0007669"/>
    <property type="project" value="TreeGrafter"/>
</dbReference>
<evidence type="ECO:0000256" key="1">
    <source>
        <dbReference type="SAM" id="MobiDB-lite"/>
    </source>
</evidence>
<dbReference type="InterPro" id="IPR045666">
    <property type="entry name" value="OpdA_N"/>
</dbReference>
<dbReference type="Proteomes" id="UP001206925">
    <property type="component" value="Unassembled WGS sequence"/>
</dbReference>
<dbReference type="Pfam" id="PF19310">
    <property type="entry name" value="TOP_N"/>
    <property type="match status" value="1"/>
</dbReference>
<evidence type="ECO:0000259" key="2">
    <source>
        <dbReference type="Pfam" id="PF19310"/>
    </source>
</evidence>
<dbReference type="InterPro" id="IPR045090">
    <property type="entry name" value="Pept_M3A_M3B"/>
</dbReference>
<dbReference type="GO" id="GO:0006508">
    <property type="term" value="P:proteolysis"/>
    <property type="evidence" value="ECO:0007669"/>
    <property type="project" value="InterPro"/>
</dbReference>
<organism evidence="3 4">
    <name type="scientific">Ambrosia artemisiifolia</name>
    <name type="common">Common ragweed</name>
    <dbReference type="NCBI Taxonomy" id="4212"/>
    <lineage>
        <taxon>Eukaryota</taxon>
        <taxon>Viridiplantae</taxon>
        <taxon>Streptophyta</taxon>
        <taxon>Embryophyta</taxon>
        <taxon>Tracheophyta</taxon>
        <taxon>Spermatophyta</taxon>
        <taxon>Magnoliopsida</taxon>
        <taxon>eudicotyledons</taxon>
        <taxon>Gunneridae</taxon>
        <taxon>Pentapetalae</taxon>
        <taxon>asterids</taxon>
        <taxon>campanulids</taxon>
        <taxon>Asterales</taxon>
        <taxon>Asteraceae</taxon>
        <taxon>Asteroideae</taxon>
        <taxon>Heliantheae alliance</taxon>
        <taxon>Heliantheae</taxon>
        <taxon>Ambrosia</taxon>
    </lineage>
</organism>
<dbReference type="GO" id="GO:0004222">
    <property type="term" value="F:metalloendopeptidase activity"/>
    <property type="evidence" value="ECO:0007669"/>
    <property type="project" value="InterPro"/>
</dbReference>
<dbReference type="SUPFAM" id="SSF55486">
    <property type="entry name" value="Metalloproteases ('zincins'), catalytic domain"/>
    <property type="match status" value="1"/>
</dbReference>
<protein>
    <recommendedName>
        <fullName evidence="2">Oligopeptidase A N-terminal domain-containing protein</fullName>
    </recommendedName>
</protein>